<evidence type="ECO:0000256" key="1">
    <source>
        <dbReference type="SAM" id="Coils"/>
    </source>
</evidence>
<dbReference type="AlphaFoldDB" id="A0A934SVJ0"/>
<protein>
    <submittedName>
        <fullName evidence="2">Uncharacterized protein</fullName>
    </submittedName>
</protein>
<accession>A0A934SVJ0</accession>
<dbReference type="RefSeq" id="WP_200592829.1">
    <property type="nucleotide sequence ID" value="NZ_JAEPBG010000006.1"/>
</dbReference>
<proteinExistence type="predicted"/>
<evidence type="ECO:0000313" key="3">
    <source>
        <dbReference type="Proteomes" id="UP000622890"/>
    </source>
</evidence>
<gene>
    <name evidence="2" type="ORF">JJB74_14975</name>
</gene>
<keyword evidence="3" id="KW-1185">Reference proteome</keyword>
<evidence type="ECO:0000313" key="2">
    <source>
        <dbReference type="EMBL" id="MBK4735921.1"/>
    </source>
</evidence>
<dbReference type="Proteomes" id="UP000622890">
    <property type="component" value="Unassembled WGS sequence"/>
</dbReference>
<sequence length="412" mass="46501">MSVLPSSQVYASVAANTAHYEAALQQLDAALQAPVERQYEIERSLYALLSKVATLKVEHGVELPLAAAEHLLIRTEEEEFIQSQQSAVAEEEAALRGKIVTIYEAVHRATLEMRRALLLDANYQDMKARQSQEARAHHETVAQAEAERSRCQDADLRDQQNRIVGYLASVQYGEPGYAVRGVSKLGDHLFALLCRYPRVRRNRKRLRELEEELEQAQRPADQRHVQLQEWLHSMEAVAGKSAGIDALLDQIADVEQEIAQRQRQSDTLKTQLAAHQGNSDYHFQQAHDLTMEFMHALPDAVLLQTIRRLPGGFGAAHAMEWQRLRSELKSLRSRYGNAFTRRGRAAKDRDRARALEIRILSACDARYGFRPALPLNNLMSGYMAGNISEDEVVRQINAHRIEFGAAHNASAQ</sequence>
<organism evidence="2 3">
    <name type="scientific">Noviherbaspirillum pedocola</name>
    <dbReference type="NCBI Taxonomy" id="2801341"/>
    <lineage>
        <taxon>Bacteria</taxon>
        <taxon>Pseudomonadati</taxon>
        <taxon>Pseudomonadota</taxon>
        <taxon>Betaproteobacteria</taxon>
        <taxon>Burkholderiales</taxon>
        <taxon>Oxalobacteraceae</taxon>
        <taxon>Noviherbaspirillum</taxon>
    </lineage>
</organism>
<reference evidence="2" key="1">
    <citation type="submission" date="2021-01" db="EMBL/GenBank/DDBJ databases">
        <title>Genome sequence of strain Noviherbaspirillum sp. DKR-6.</title>
        <authorList>
            <person name="Chaudhary D.K."/>
        </authorList>
    </citation>
    <scope>NUCLEOTIDE SEQUENCE</scope>
    <source>
        <strain evidence="2">DKR-6</strain>
    </source>
</reference>
<feature type="coiled-coil region" evidence="1">
    <location>
        <begin position="244"/>
        <end position="271"/>
    </location>
</feature>
<comment type="caution">
    <text evidence="2">The sequence shown here is derived from an EMBL/GenBank/DDBJ whole genome shotgun (WGS) entry which is preliminary data.</text>
</comment>
<name>A0A934SVJ0_9BURK</name>
<dbReference type="EMBL" id="JAEPBG010000006">
    <property type="protein sequence ID" value="MBK4735921.1"/>
    <property type="molecule type" value="Genomic_DNA"/>
</dbReference>
<keyword evidence="1" id="KW-0175">Coiled coil</keyword>